<comment type="caution">
    <text evidence="2">The sequence shown here is derived from an EMBL/GenBank/DDBJ whole genome shotgun (WGS) entry which is preliminary data.</text>
</comment>
<feature type="region of interest" description="Disordered" evidence="1">
    <location>
        <begin position="1"/>
        <end position="42"/>
    </location>
</feature>
<gene>
    <name evidence="2" type="ORF">ACT17_14530</name>
</gene>
<protein>
    <submittedName>
        <fullName evidence="2">Uncharacterized protein</fullName>
    </submittedName>
</protein>
<sequence>MPAGVGGEESRARVVSRRAAGGRRGGCAQLHRRRGVSDQSRHARIEFKQVVQSDQREVTPDGGR</sequence>
<name>A0A0J8U8E3_9MYCO</name>
<reference evidence="2 3" key="1">
    <citation type="submission" date="2015-06" db="EMBL/GenBank/DDBJ databases">
        <title>Genome sequence of Mycobacterium conceptionense strain MLE.</title>
        <authorList>
            <person name="Greninger A.L."/>
            <person name="Cunningham G."/>
            <person name="Chiu C.Y."/>
            <person name="Miller S."/>
        </authorList>
    </citation>
    <scope>NUCLEOTIDE SEQUENCE [LARGE SCALE GENOMIC DNA]</scope>
    <source>
        <strain evidence="2 3">MLE</strain>
    </source>
</reference>
<proteinExistence type="predicted"/>
<evidence type="ECO:0000313" key="2">
    <source>
        <dbReference type="EMBL" id="KMV17843.1"/>
    </source>
</evidence>
<accession>A0A0J8U8E3</accession>
<dbReference type="EMBL" id="LFOD01000011">
    <property type="protein sequence ID" value="KMV17843.1"/>
    <property type="molecule type" value="Genomic_DNA"/>
</dbReference>
<organism evidence="2 3">
    <name type="scientific">Mycolicibacterium conceptionense</name>
    <dbReference type="NCBI Taxonomy" id="451644"/>
    <lineage>
        <taxon>Bacteria</taxon>
        <taxon>Bacillati</taxon>
        <taxon>Actinomycetota</taxon>
        <taxon>Actinomycetes</taxon>
        <taxon>Mycobacteriales</taxon>
        <taxon>Mycobacteriaceae</taxon>
        <taxon>Mycolicibacterium</taxon>
    </lineage>
</organism>
<dbReference type="AlphaFoldDB" id="A0A0J8U8E3"/>
<dbReference type="Proteomes" id="UP000037594">
    <property type="component" value="Unassembled WGS sequence"/>
</dbReference>
<evidence type="ECO:0000313" key="3">
    <source>
        <dbReference type="Proteomes" id="UP000037594"/>
    </source>
</evidence>
<evidence type="ECO:0000256" key="1">
    <source>
        <dbReference type="SAM" id="MobiDB-lite"/>
    </source>
</evidence>